<evidence type="ECO:0000256" key="4">
    <source>
        <dbReference type="ARBA" id="ARBA00022597"/>
    </source>
</evidence>
<dbReference type="SUPFAM" id="SSF103473">
    <property type="entry name" value="MFS general substrate transporter"/>
    <property type="match status" value="1"/>
</dbReference>
<dbReference type="PANTHER" id="PTHR48021:SF33">
    <property type="entry name" value="AT22075P-RELATED"/>
    <property type="match status" value="1"/>
</dbReference>
<feature type="transmembrane region" description="Helical" evidence="9">
    <location>
        <begin position="347"/>
        <end position="369"/>
    </location>
</feature>
<dbReference type="FunFam" id="1.20.1250.20:FF:000218">
    <property type="entry name" value="facilitated trehalose transporter Tret1"/>
    <property type="match status" value="1"/>
</dbReference>
<protein>
    <recommendedName>
        <fullName evidence="10">Major facilitator superfamily (MFS) profile domain-containing protein</fullName>
    </recommendedName>
</protein>
<feature type="region of interest" description="Disordered" evidence="8">
    <location>
        <begin position="732"/>
        <end position="751"/>
    </location>
</feature>
<evidence type="ECO:0000256" key="1">
    <source>
        <dbReference type="ARBA" id="ARBA00004651"/>
    </source>
</evidence>
<dbReference type="VEuPathDB" id="VectorBase:ADAC010558"/>
<feature type="domain" description="Major facilitator superfamily (MFS) profile" evidence="10">
    <location>
        <begin position="503"/>
        <end position="962"/>
    </location>
</feature>
<gene>
    <name evidence="11" type="ORF">AND_010558</name>
</gene>
<dbReference type="PROSITE" id="PS00217">
    <property type="entry name" value="SUGAR_TRANSPORT_2"/>
    <property type="match status" value="1"/>
</dbReference>
<feature type="transmembrane region" description="Helical" evidence="9">
    <location>
        <begin position="572"/>
        <end position="590"/>
    </location>
</feature>
<dbReference type="CDD" id="cd17358">
    <property type="entry name" value="MFS_GLUT6_8_Class3_like"/>
    <property type="match status" value="1"/>
</dbReference>
<keyword evidence="2" id="KW-0813">Transport</keyword>
<reference evidence="11" key="2">
    <citation type="submission" date="2010-05" db="EMBL/GenBank/DDBJ databases">
        <authorList>
            <person name="Almeida L.G."/>
            <person name="Nicolas M.F."/>
            <person name="Souza R.C."/>
            <person name="Vasconcelos A.T.R."/>
        </authorList>
    </citation>
    <scope>NUCLEOTIDE SEQUENCE</scope>
</reference>
<dbReference type="EnsemblMetazoa" id="ADAC010558-RA">
    <property type="protein sequence ID" value="ADAC010558-PA"/>
    <property type="gene ID" value="ADAC010558"/>
</dbReference>
<feature type="transmembrane region" description="Helical" evidence="9">
    <location>
        <begin position="837"/>
        <end position="859"/>
    </location>
</feature>
<evidence type="ECO:0000256" key="9">
    <source>
        <dbReference type="SAM" id="Phobius"/>
    </source>
</evidence>
<evidence type="ECO:0000256" key="7">
    <source>
        <dbReference type="ARBA" id="ARBA00023136"/>
    </source>
</evidence>
<dbReference type="GO" id="GO:0050909">
    <property type="term" value="P:sensory perception of taste"/>
    <property type="evidence" value="ECO:0007669"/>
    <property type="project" value="InterPro"/>
</dbReference>
<proteinExistence type="predicted"/>
<dbReference type="InterPro" id="IPR020846">
    <property type="entry name" value="MFS_dom"/>
</dbReference>
<feature type="transmembrane region" description="Helical" evidence="9">
    <location>
        <begin position="934"/>
        <end position="958"/>
    </location>
</feature>
<dbReference type="Pfam" id="PF08395">
    <property type="entry name" value="7tm_7"/>
    <property type="match status" value="1"/>
</dbReference>
<feature type="transmembrane region" description="Helical" evidence="9">
    <location>
        <begin position="806"/>
        <end position="830"/>
    </location>
</feature>
<dbReference type="EMBL" id="ADMH02002200">
    <property type="protein sequence ID" value="ETN57865.1"/>
    <property type="molecule type" value="Genomic_DNA"/>
</dbReference>
<feature type="transmembrane region" description="Helical" evidence="9">
    <location>
        <begin position="907"/>
        <end position="928"/>
    </location>
</feature>
<evidence type="ECO:0000259" key="10">
    <source>
        <dbReference type="PROSITE" id="PS50850"/>
    </source>
</evidence>
<dbReference type="STRING" id="43151.W5J4S3"/>
<keyword evidence="3" id="KW-1003">Cell membrane</keyword>
<keyword evidence="7 9" id="KW-0472">Membrane</keyword>
<dbReference type="InterPro" id="IPR005828">
    <property type="entry name" value="MFS_sugar_transport-like"/>
</dbReference>
<keyword evidence="4" id="KW-0762">Sugar transport</keyword>
<dbReference type="HOGENOM" id="CLU_304662_0_0_1"/>
<keyword evidence="5 9" id="KW-0812">Transmembrane</keyword>
<feature type="transmembrane region" description="Helical" evidence="9">
    <location>
        <begin position="871"/>
        <end position="895"/>
    </location>
</feature>
<dbReference type="GO" id="GO:0051119">
    <property type="term" value="F:sugar transmembrane transporter activity"/>
    <property type="evidence" value="ECO:0007669"/>
    <property type="project" value="InterPro"/>
</dbReference>
<evidence type="ECO:0000313" key="11">
    <source>
        <dbReference type="EMBL" id="ETN57865.1"/>
    </source>
</evidence>
<reference evidence="11" key="3">
    <citation type="journal article" date="2013" name="Nucleic Acids Res.">
        <title>The genome of Anopheles darlingi, the main neotropical malaria vector.</title>
        <authorList>
            <person name="Marinotti O."/>
            <person name="Cerqueira G.C."/>
            <person name="de Almeida L.G."/>
            <person name="Ferro M.I."/>
            <person name="Loreto E.L."/>
            <person name="Zaha A."/>
            <person name="Teixeira S.M."/>
            <person name="Wespiser A.R."/>
            <person name="Almeida E Silva A."/>
            <person name="Schlindwein A.D."/>
            <person name="Pacheco A.C."/>
            <person name="Silva A.L."/>
            <person name="Graveley B.R."/>
            <person name="Walenz B.P."/>
            <person name="Lima Bde A."/>
            <person name="Ribeiro C.A."/>
            <person name="Nunes-Silva C.G."/>
            <person name="de Carvalho C.R."/>
            <person name="Soares C.M."/>
            <person name="de Menezes C.B."/>
            <person name="Matiolli C."/>
            <person name="Caffrey D."/>
            <person name="Araujo D.A."/>
            <person name="de Oliveira D.M."/>
            <person name="Golenbock D."/>
            <person name="Grisard E.C."/>
            <person name="Fantinatti-Garboggini F."/>
            <person name="de Carvalho F.M."/>
            <person name="Barcellos F.G."/>
            <person name="Prosdocimi F."/>
            <person name="May G."/>
            <person name="Azevedo Junior G.M."/>
            <person name="Guimaraes G.M."/>
            <person name="Goldman G.H."/>
            <person name="Padilha I.Q."/>
            <person name="Batista Jda S."/>
            <person name="Ferro J.A."/>
            <person name="Ribeiro J.M."/>
            <person name="Fietto J.L."/>
            <person name="Dabbas K.M."/>
            <person name="Cerdeira L."/>
            <person name="Agnez-Lima L.F."/>
            <person name="Brocchi M."/>
            <person name="de Carvalho M.O."/>
            <person name="Teixeira Mde M."/>
            <person name="Diniz Maia Mde M."/>
            <person name="Goldman M.H."/>
            <person name="Cruz Schneider M.P."/>
            <person name="Felipe M.S."/>
            <person name="Hungria M."/>
            <person name="Nicolas M.F."/>
            <person name="Pereira M."/>
            <person name="Montes M.A."/>
            <person name="Cantao M.E."/>
            <person name="Vincentz M."/>
            <person name="Rafael M.S."/>
            <person name="Silverman N."/>
            <person name="Stoco P.H."/>
            <person name="Souza R.C."/>
            <person name="Vicentini R."/>
            <person name="Gazzinelli R.T."/>
            <person name="Neves Rde O."/>
            <person name="Silva R."/>
            <person name="Astolfi-Filho S."/>
            <person name="Maciel T.E."/>
            <person name="Urmenyi T.P."/>
            <person name="Tadei W.P."/>
            <person name="Camargo E.P."/>
            <person name="de Vasconcelos A.T."/>
        </authorList>
    </citation>
    <scope>NUCLEOTIDE SEQUENCE</scope>
</reference>
<feature type="transmembrane region" description="Helical" evidence="9">
    <location>
        <begin position="631"/>
        <end position="652"/>
    </location>
</feature>
<dbReference type="PANTHER" id="PTHR48021">
    <property type="match status" value="1"/>
</dbReference>
<dbReference type="InterPro" id="IPR050549">
    <property type="entry name" value="MFS_Trehalose_Transporter"/>
</dbReference>
<reference evidence="12" key="4">
    <citation type="submission" date="2015-06" db="UniProtKB">
        <authorList>
            <consortium name="EnsemblMetazoa"/>
        </authorList>
    </citation>
    <scope>IDENTIFICATION</scope>
</reference>
<dbReference type="AlphaFoldDB" id="W5J4S3"/>
<dbReference type="InterPro" id="IPR044775">
    <property type="entry name" value="MFS_ERD6/Tret1-like"/>
</dbReference>
<dbReference type="PROSITE" id="PS50850">
    <property type="entry name" value="MFS"/>
    <property type="match status" value="1"/>
</dbReference>
<dbReference type="Proteomes" id="UP000000673">
    <property type="component" value="Unassembled WGS sequence"/>
</dbReference>
<evidence type="ECO:0000256" key="3">
    <source>
        <dbReference type="ARBA" id="ARBA00022475"/>
    </source>
</evidence>
<dbReference type="PROSITE" id="PS00216">
    <property type="entry name" value="SUGAR_TRANSPORT_1"/>
    <property type="match status" value="1"/>
</dbReference>
<dbReference type="InterPro" id="IPR005829">
    <property type="entry name" value="Sugar_transporter_CS"/>
</dbReference>
<dbReference type="Gene3D" id="1.20.1250.20">
    <property type="entry name" value="MFS general substrate transporter like domains"/>
    <property type="match status" value="1"/>
</dbReference>
<keyword evidence="6 9" id="KW-1133">Transmembrane helix</keyword>
<name>W5J4S3_ANODA</name>
<dbReference type="VEuPathDB" id="VectorBase:ADAR2_008670"/>
<evidence type="ECO:0000313" key="12">
    <source>
        <dbReference type="EnsemblMetazoa" id="ADAC010558-PA"/>
    </source>
</evidence>
<comment type="subcellular location">
    <subcellularLocation>
        <location evidence="1">Cell membrane</location>
        <topology evidence="1">Multi-pass membrane protein</topology>
    </subcellularLocation>
</comment>
<dbReference type="GO" id="GO:0005886">
    <property type="term" value="C:plasma membrane"/>
    <property type="evidence" value="ECO:0007669"/>
    <property type="project" value="UniProtKB-SubCell"/>
</dbReference>
<feature type="compositionally biased region" description="Polar residues" evidence="8">
    <location>
        <begin position="734"/>
        <end position="747"/>
    </location>
</feature>
<feature type="transmembrane region" description="Helical" evidence="9">
    <location>
        <begin position="449"/>
        <end position="467"/>
    </location>
</feature>
<dbReference type="InterPro" id="IPR013604">
    <property type="entry name" value="7TM_chemorcpt"/>
</dbReference>
<feature type="transmembrane region" description="Helical" evidence="9">
    <location>
        <begin position="658"/>
        <end position="677"/>
    </location>
</feature>
<dbReference type="InterPro" id="IPR036259">
    <property type="entry name" value="MFS_trans_sf"/>
</dbReference>
<keyword evidence="13" id="KW-1185">Reference proteome</keyword>
<accession>W5J4S3</accession>
<dbReference type="VEuPathDB" id="VectorBase:ADAR2_007693"/>
<evidence type="ECO:0000313" key="13">
    <source>
        <dbReference type="Proteomes" id="UP000000673"/>
    </source>
</evidence>
<evidence type="ECO:0000256" key="5">
    <source>
        <dbReference type="ARBA" id="ARBA00022692"/>
    </source>
</evidence>
<feature type="transmembrane region" description="Helical" evidence="9">
    <location>
        <begin position="545"/>
        <end position="565"/>
    </location>
</feature>
<sequence>MLVLYSTFHLYINSTDAFSAADGRQGGGQAEVNFVSVVIDMYNRYSGLLLFWWLHLMAHVSQPTVIEILRSVMAIDEQIRVRLTVAPDHWRWCRSVCLHVTAIFLAIGLAERFNCIMYMSDFIPVSEYCIFQCLISMLTCSTVEIQYVALVQLIQNRLELINSLLGELSAFSDEQQRAWYGQFVPPPRHMDTRNAHQKRTTHWTSSLLEEITPRRVGFRGERPPQRITPSVSERQTIGLDSGDHRPVGKPTSEPPSIPAGDQRWQQIKRLQHKIITVNQAPPSDGSNGDGSQPAIVPIATSQFPLLVAGLMNSQSKASDHIRMKIINDIKNVYTHLHLLSLNINRAYGAQLIFILMTLFVTLTTLLYYCTMKLLRILLLGRHTPLRDLVTPFEDVLSTLSWICIATIRILRICSVCNRTKNEVRRLSLQLLQQRIEFSAGGLFPIDHGLMFNIVGSLATFLLILVQFDIAQGGAKWKPVATEPPANTSTAQNAFPVAKDPDQVNLLGVGYGTVSGWSSAALPLLESADQSPLADHGPISPEESSWIGGALCIGGIVGTFVGGLLVDRIGRKWTAWLAGFPLVAAWTLVLLADHPGYLMGTRFLGGLAGGIQYVAIPLYVPELAETSNRGALGSLLVLSCCVGVELAYLAGAFLPYRTIAWVCLAVPLVFLLTFYFMPESPHYLASRRRYQAAERSLRFYRTIRTGTVVTMSAEFEEELSRFQPAGGKLKYPAERTTNQHPDQHQTPGATPRRLRWTDFNTNHARRAFLICLFFMTLNQFCGCFYMMNYAGSVFAGSGAGPGTGPGLSANQSVIVVGLIQLCGCYASTLLVDRLGRKLLLVISSLGVAIGQSVFAGYCYGQTLGYDLSMVRWLPLVCFSAVTFVGSLGVLSLPFVILGEIMPQQIKGFATTFCMAFNWTLAFLALKYFGSIGIVFGMHVMLSMFAISSLIGAIFTLLVLPETKGKSFEQIQQLMER</sequence>
<reference evidence="11 13" key="1">
    <citation type="journal article" date="2010" name="BMC Genomics">
        <title>Combination of measures distinguishes pre-miRNAs from other stem-loops in the genome of the newly sequenced Anopheles darlingi.</title>
        <authorList>
            <person name="Mendes N.D."/>
            <person name="Freitas A.T."/>
            <person name="Vasconcelos A.T."/>
            <person name="Sagot M.F."/>
        </authorList>
    </citation>
    <scope>NUCLEOTIDE SEQUENCE</scope>
</reference>
<feature type="transmembrane region" description="Helical" evidence="9">
    <location>
        <begin position="602"/>
        <end position="619"/>
    </location>
</feature>
<dbReference type="Pfam" id="PF00083">
    <property type="entry name" value="Sugar_tr"/>
    <property type="match status" value="1"/>
</dbReference>
<feature type="transmembrane region" description="Helical" evidence="9">
    <location>
        <begin position="766"/>
        <end position="786"/>
    </location>
</feature>
<organism evidence="11">
    <name type="scientific">Anopheles darlingi</name>
    <name type="common">Mosquito</name>
    <dbReference type="NCBI Taxonomy" id="43151"/>
    <lineage>
        <taxon>Eukaryota</taxon>
        <taxon>Metazoa</taxon>
        <taxon>Ecdysozoa</taxon>
        <taxon>Arthropoda</taxon>
        <taxon>Hexapoda</taxon>
        <taxon>Insecta</taxon>
        <taxon>Pterygota</taxon>
        <taxon>Neoptera</taxon>
        <taxon>Endopterygota</taxon>
        <taxon>Diptera</taxon>
        <taxon>Nematocera</taxon>
        <taxon>Culicoidea</taxon>
        <taxon>Culicidae</taxon>
        <taxon>Anophelinae</taxon>
        <taxon>Anopheles</taxon>
    </lineage>
</organism>
<evidence type="ECO:0000256" key="2">
    <source>
        <dbReference type="ARBA" id="ARBA00022448"/>
    </source>
</evidence>
<evidence type="ECO:0000256" key="8">
    <source>
        <dbReference type="SAM" id="MobiDB-lite"/>
    </source>
</evidence>
<evidence type="ECO:0000256" key="6">
    <source>
        <dbReference type="ARBA" id="ARBA00022989"/>
    </source>
</evidence>
<feature type="region of interest" description="Disordered" evidence="8">
    <location>
        <begin position="218"/>
        <end position="260"/>
    </location>
</feature>
<dbReference type="eggNOG" id="KOG0254">
    <property type="taxonomic scope" value="Eukaryota"/>
</dbReference>